<dbReference type="PROSITE" id="PS00191">
    <property type="entry name" value="CYTOCHROME_B5_1"/>
    <property type="match status" value="1"/>
</dbReference>
<keyword evidence="2" id="KW-0808">Transferase</keyword>
<dbReference type="InterPro" id="IPR011009">
    <property type="entry name" value="Kinase-like_dom_sf"/>
</dbReference>
<evidence type="ECO:0000256" key="1">
    <source>
        <dbReference type="ARBA" id="ARBA00022527"/>
    </source>
</evidence>
<dbReference type="PANTHER" id="PTHR24056:SF246">
    <property type="entry name" value="ECDYSONE-INDUCED PROTEIN 63E, ISOFORM N"/>
    <property type="match status" value="1"/>
</dbReference>
<proteinExistence type="predicted"/>
<keyword evidence="5" id="KW-0067">ATP-binding</keyword>
<dbReference type="VEuPathDB" id="VectorBase:ISCI024673"/>
<dbReference type="PaxDb" id="6945-B7Q4J0"/>
<dbReference type="GO" id="GO:0005524">
    <property type="term" value="F:ATP binding"/>
    <property type="evidence" value="ECO:0007669"/>
    <property type="project" value="UniProtKB-KW"/>
</dbReference>
<dbReference type="PANTHER" id="PTHR24056">
    <property type="entry name" value="CELL DIVISION PROTEIN KINASE"/>
    <property type="match status" value="1"/>
</dbReference>
<reference evidence="8" key="2">
    <citation type="submission" date="2020-05" db="UniProtKB">
        <authorList>
            <consortium name="EnsemblMetazoa"/>
        </authorList>
    </citation>
    <scope>IDENTIFICATION</scope>
    <source>
        <strain evidence="8">wikel</strain>
    </source>
</reference>
<dbReference type="SUPFAM" id="SSF56112">
    <property type="entry name" value="Protein kinase-like (PK-like)"/>
    <property type="match status" value="1"/>
</dbReference>
<gene>
    <name evidence="7" type="ORF">IscW_ISCW024673</name>
</gene>
<dbReference type="EMBL" id="DS856173">
    <property type="protein sequence ID" value="EEC13762.1"/>
    <property type="molecule type" value="Genomic_DNA"/>
</dbReference>
<evidence type="ECO:0000259" key="6">
    <source>
        <dbReference type="PROSITE" id="PS50011"/>
    </source>
</evidence>
<keyword evidence="3" id="KW-0547">Nucleotide-binding</keyword>
<name>B7Q4J0_IXOSC</name>
<dbReference type="Gene3D" id="3.30.200.20">
    <property type="entry name" value="Phosphorylase Kinase, domain 1"/>
    <property type="match status" value="1"/>
</dbReference>
<evidence type="ECO:0000256" key="2">
    <source>
        <dbReference type="ARBA" id="ARBA00022679"/>
    </source>
</evidence>
<accession>B7Q4J0</accession>
<dbReference type="AlphaFoldDB" id="B7Q4J0"/>
<evidence type="ECO:0000256" key="5">
    <source>
        <dbReference type="ARBA" id="ARBA00022840"/>
    </source>
</evidence>
<dbReference type="EMBL" id="ABJB010019898">
    <property type="status" value="NOT_ANNOTATED_CDS"/>
    <property type="molecule type" value="Genomic_DNA"/>
</dbReference>
<protein>
    <recommendedName>
        <fullName evidence="6">Protein kinase domain-containing protein</fullName>
    </recommendedName>
</protein>
<evidence type="ECO:0000256" key="4">
    <source>
        <dbReference type="ARBA" id="ARBA00022777"/>
    </source>
</evidence>
<evidence type="ECO:0000313" key="7">
    <source>
        <dbReference type="EMBL" id="EEC13762.1"/>
    </source>
</evidence>
<dbReference type="SMART" id="SM00220">
    <property type="entry name" value="S_TKc"/>
    <property type="match status" value="1"/>
</dbReference>
<evidence type="ECO:0000256" key="3">
    <source>
        <dbReference type="ARBA" id="ARBA00022741"/>
    </source>
</evidence>
<keyword evidence="1" id="KW-0723">Serine/threonine-protein kinase</keyword>
<feature type="domain" description="Protein kinase" evidence="6">
    <location>
        <begin position="12"/>
        <end position="184"/>
    </location>
</feature>
<dbReference type="InParanoid" id="B7Q4J0"/>
<sequence>GSQLRFGRLEAYVRLEQLGEGSYATVYRGYSKLGQSLRPTLVLSLMGQVVALKEIRLQPEEGTPFTAIREGHTNGVGRTVCPASLLRGLKHANIVTLHDIIHTKDTLMFVFEYVHTDLSQYLEKHPGGLHSRNVKLLRGLAYCHRRLILHSPEIESVVLSANALPGRTRQGNVILGQHRKGALE</sequence>
<dbReference type="OrthoDB" id="1732493at2759"/>
<dbReference type="VEuPathDB" id="VectorBase:ISCP_004750"/>
<dbReference type="VEuPathDB" id="VectorBase:ISCW024673"/>
<dbReference type="EnsemblMetazoa" id="ISCW024673-RA">
    <property type="protein sequence ID" value="ISCW024673-PA"/>
    <property type="gene ID" value="ISCW024673"/>
</dbReference>
<keyword evidence="4" id="KW-0418">Kinase</keyword>
<dbReference type="GO" id="GO:0004674">
    <property type="term" value="F:protein serine/threonine kinase activity"/>
    <property type="evidence" value="ECO:0007669"/>
    <property type="project" value="UniProtKB-KW"/>
</dbReference>
<organism>
    <name type="scientific">Ixodes scapularis</name>
    <name type="common">Black-legged tick</name>
    <name type="synonym">Deer tick</name>
    <dbReference type="NCBI Taxonomy" id="6945"/>
    <lineage>
        <taxon>Eukaryota</taxon>
        <taxon>Metazoa</taxon>
        <taxon>Ecdysozoa</taxon>
        <taxon>Arthropoda</taxon>
        <taxon>Chelicerata</taxon>
        <taxon>Arachnida</taxon>
        <taxon>Acari</taxon>
        <taxon>Parasitiformes</taxon>
        <taxon>Ixodida</taxon>
        <taxon>Ixodoidea</taxon>
        <taxon>Ixodidae</taxon>
        <taxon>Ixodinae</taxon>
        <taxon>Ixodes</taxon>
    </lineage>
</organism>
<dbReference type="GO" id="GO:0020037">
    <property type="term" value="F:heme binding"/>
    <property type="evidence" value="ECO:0007669"/>
    <property type="project" value="InterPro"/>
</dbReference>
<reference evidence="7 9" key="1">
    <citation type="submission" date="2008-03" db="EMBL/GenBank/DDBJ databases">
        <title>Annotation of Ixodes scapularis.</title>
        <authorList>
            <consortium name="Ixodes scapularis Genome Project Consortium"/>
            <person name="Caler E."/>
            <person name="Hannick L.I."/>
            <person name="Bidwell S."/>
            <person name="Joardar V."/>
            <person name="Thiagarajan M."/>
            <person name="Amedeo P."/>
            <person name="Galinsky K.J."/>
            <person name="Schobel S."/>
            <person name="Inman J."/>
            <person name="Hostetler J."/>
            <person name="Miller J."/>
            <person name="Hammond M."/>
            <person name="Megy K."/>
            <person name="Lawson D."/>
            <person name="Kodira C."/>
            <person name="Sutton G."/>
            <person name="Meyer J."/>
            <person name="Hill C.A."/>
            <person name="Birren B."/>
            <person name="Nene V."/>
            <person name="Collins F."/>
            <person name="Alarcon-Chaidez F."/>
            <person name="Wikel S."/>
            <person name="Strausberg R."/>
        </authorList>
    </citation>
    <scope>NUCLEOTIDE SEQUENCE [LARGE SCALE GENOMIC DNA]</scope>
    <source>
        <strain evidence="9">Wikel</strain>
        <strain evidence="7">Wikel colony</strain>
    </source>
</reference>
<dbReference type="PROSITE" id="PS50011">
    <property type="entry name" value="PROTEIN_KINASE_DOM"/>
    <property type="match status" value="1"/>
</dbReference>
<dbReference type="HOGENOM" id="CLU_1471770_0_0_1"/>
<evidence type="ECO:0000313" key="9">
    <source>
        <dbReference type="Proteomes" id="UP000001555"/>
    </source>
</evidence>
<evidence type="ECO:0000313" key="8">
    <source>
        <dbReference type="EnsemblMetazoa" id="ISCW024673-PA"/>
    </source>
</evidence>
<dbReference type="InterPro" id="IPR050108">
    <property type="entry name" value="CDK"/>
</dbReference>
<feature type="non-terminal residue" evidence="7">
    <location>
        <position position="1"/>
    </location>
</feature>
<dbReference type="InterPro" id="IPR000719">
    <property type="entry name" value="Prot_kinase_dom"/>
</dbReference>
<dbReference type="Proteomes" id="UP000001555">
    <property type="component" value="Unassembled WGS sequence"/>
</dbReference>
<keyword evidence="9" id="KW-1185">Reference proteome</keyword>
<dbReference type="Pfam" id="PF00069">
    <property type="entry name" value="Pkinase"/>
    <property type="match status" value="1"/>
</dbReference>
<dbReference type="InterPro" id="IPR018506">
    <property type="entry name" value="Cyt_B5_heme-BS"/>
</dbReference>
<dbReference type="STRING" id="6945.B7Q4J0"/>